<dbReference type="Pfam" id="PF08240">
    <property type="entry name" value="ADH_N"/>
    <property type="match status" value="1"/>
</dbReference>
<keyword evidence="4 7" id="KW-0560">Oxidoreductase</keyword>
<dbReference type="GO" id="GO:0046872">
    <property type="term" value="F:metal ion binding"/>
    <property type="evidence" value="ECO:0007669"/>
    <property type="project" value="UniProtKB-KW"/>
</dbReference>
<comment type="cofactor">
    <cofactor evidence="1 5">
        <name>Zn(2+)</name>
        <dbReference type="ChEBI" id="CHEBI:29105"/>
    </cofactor>
</comment>
<dbReference type="InterPro" id="IPR036291">
    <property type="entry name" value="NAD(P)-bd_dom_sf"/>
</dbReference>
<dbReference type="InterPro" id="IPR020843">
    <property type="entry name" value="ER"/>
</dbReference>
<accession>A0ABD3DCQ7</accession>
<name>A0ABD3DCQ7_9LAMI</name>
<dbReference type="PANTHER" id="PTHR42683">
    <property type="entry name" value="ALDEHYDE REDUCTASE"/>
    <property type="match status" value="1"/>
</dbReference>
<organism evidence="7 8">
    <name type="scientific">Castilleja foliolosa</name>
    <dbReference type="NCBI Taxonomy" id="1961234"/>
    <lineage>
        <taxon>Eukaryota</taxon>
        <taxon>Viridiplantae</taxon>
        <taxon>Streptophyta</taxon>
        <taxon>Embryophyta</taxon>
        <taxon>Tracheophyta</taxon>
        <taxon>Spermatophyta</taxon>
        <taxon>Magnoliopsida</taxon>
        <taxon>eudicotyledons</taxon>
        <taxon>Gunneridae</taxon>
        <taxon>Pentapetalae</taxon>
        <taxon>asterids</taxon>
        <taxon>lamiids</taxon>
        <taxon>Lamiales</taxon>
        <taxon>Orobanchaceae</taxon>
        <taxon>Pedicularideae</taxon>
        <taxon>Castillejinae</taxon>
        <taxon>Castilleja</taxon>
    </lineage>
</organism>
<dbReference type="SUPFAM" id="SSF51735">
    <property type="entry name" value="NAD(P)-binding Rossmann-fold domains"/>
    <property type="match status" value="1"/>
</dbReference>
<evidence type="ECO:0000313" key="7">
    <source>
        <dbReference type="EMBL" id="KAL3638989.1"/>
    </source>
</evidence>
<dbReference type="InterPro" id="IPR002328">
    <property type="entry name" value="ADH_Zn_CS"/>
</dbReference>
<dbReference type="Gene3D" id="3.90.180.10">
    <property type="entry name" value="Medium-chain alcohol dehydrogenases, catalytic domain"/>
    <property type="match status" value="1"/>
</dbReference>
<dbReference type="Gene3D" id="3.40.50.720">
    <property type="entry name" value="NAD(P)-binding Rossmann-like Domain"/>
    <property type="match status" value="1"/>
</dbReference>
<dbReference type="FunFam" id="3.40.50.720:FF:000022">
    <property type="entry name" value="Cinnamyl alcohol dehydrogenase"/>
    <property type="match status" value="1"/>
</dbReference>
<dbReference type="EMBL" id="JAVIJP010000018">
    <property type="protein sequence ID" value="KAL3638989.1"/>
    <property type="molecule type" value="Genomic_DNA"/>
</dbReference>
<dbReference type="CDD" id="cd05283">
    <property type="entry name" value="CAD1"/>
    <property type="match status" value="1"/>
</dbReference>
<sequence length="352" mass="38343">MAKTVKATGWGTKDTSGHLSPMEFTRRATGDRDVQFKVLYSGICHSDLHFMKNDWGDSKYPMIPGHEVVGTVTETGSKVEKFKVGDNVAVGVLAGSCRSCDECTNNLENYCDERLDTYNSILPDGSITYGGYSNLMVADEDYVIRWPNNFPMDRGVPLVCAGITTYSPLKYYGLDKPGLHVGVAGLGGLGHMAVKFLKAFGAKVTVIDIAPEKKTYALETLGAYQFLLPDELGSARGTLDGILDVVPAFHSIEGLLKLLRPHGKLVVVGLPDKPLELPVFALATQRKMIGGSLIGGIKETQEMVDFAAKHNILPDVEIISMDYVNTAMERMARGDVKFRFVIDVGNTLKADN</sequence>
<comment type="similarity">
    <text evidence="5">Belongs to the zinc-containing alcohol dehydrogenase family.</text>
</comment>
<dbReference type="InterPro" id="IPR011032">
    <property type="entry name" value="GroES-like_sf"/>
</dbReference>
<evidence type="ECO:0000259" key="6">
    <source>
        <dbReference type="SMART" id="SM00829"/>
    </source>
</evidence>
<comment type="caution">
    <text evidence="7">The sequence shown here is derived from an EMBL/GenBank/DDBJ whole genome shotgun (WGS) entry which is preliminary data.</text>
</comment>
<dbReference type="SUPFAM" id="SSF50129">
    <property type="entry name" value="GroES-like"/>
    <property type="match status" value="1"/>
</dbReference>
<gene>
    <name evidence="7" type="primary">10HGO_17</name>
    <name evidence="7" type="ORF">CASFOL_016896</name>
</gene>
<keyword evidence="2 5" id="KW-0479">Metal-binding</keyword>
<evidence type="ECO:0000256" key="4">
    <source>
        <dbReference type="ARBA" id="ARBA00023002"/>
    </source>
</evidence>
<evidence type="ECO:0000256" key="3">
    <source>
        <dbReference type="ARBA" id="ARBA00022833"/>
    </source>
</evidence>
<evidence type="ECO:0000256" key="2">
    <source>
        <dbReference type="ARBA" id="ARBA00022723"/>
    </source>
</evidence>
<dbReference type="InterPro" id="IPR013154">
    <property type="entry name" value="ADH-like_N"/>
</dbReference>
<keyword evidence="8" id="KW-1185">Reference proteome</keyword>
<feature type="domain" description="Enoyl reductase (ER)" evidence="6">
    <location>
        <begin position="17"/>
        <end position="342"/>
    </location>
</feature>
<evidence type="ECO:0000313" key="8">
    <source>
        <dbReference type="Proteomes" id="UP001632038"/>
    </source>
</evidence>
<evidence type="ECO:0000256" key="1">
    <source>
        <dbReference type="ARBA" id="ARBA00001947"/>
    </source>
</evidence>
<dbReference type="AlphaFoldDB" id="A0ABD3DCQ7"/>
<protein>
    <submittedName>
        <fullName evidence="7">8-hydroxygeraniol dehydrogenase</fullName>
        <ecNumber evidence="7">1.1.1.195</ecNumber>
    </submittedName>
</protein>
<dbReference type="InterPro" id="IPR013149">
    <property type="entry name" value="ADH-like_C"/>
</dbReference>
<dbReference type="Proteomes" id="UP001632038">
    <property type="component" value="Unassembled WGS sequence"/>
</dbReference>
<dbReference type="InterPro" id="IPR047109">
    <property type="entry name" value="CAD-like"/>
</dbReference>
<evidence type="ECO:0000256" key="5">
    <source>
        <dbReference type="RuleBase" id="RU361277"/>
    </source>
</evidence>
<dbReference type="GO" id="GO:0045551">
    <property type="term" value="F:cinnamyl-alcohol dehydrogenase activity"/>
    <property type="evidence" value="ECO:0007669"/>
    <property type="project" value="UniProtKB-EC"/>
</dbReference>
<dbReference type="PROSITE" id="PS00059">
    <property type="entry name" value="ADH_ZINC"/>
    <property type="match status" value="1"/>
</dbReference>
<dbReference type="Pfam" id="PF00107">
    <property type="entry name" value="ADH_zinc_N"/>
    <property type="match status" value="1"/>
</dbReference>
<dbReference type="EC" id="1.1.1.195" evidence="7"/>
<keyword evidence="3 5" id="KW-0862">Zinc</keyword>
<proteinExistence type="inferred from homology"/>
<dbReference type="SMART" id="SM00829">
    <property type="entry name" value="PKS_ER"/>
    <property type="match status" value="1"/>
</dbReference>
<reference evidence="8" key="1">
    <citation type="journal article" date="2024" name="IScience">
        <title>Strigolactones Initiate the Formation of Haustorium-like Structures in Castilleja.</title>
        <authorList>
            <person name="Buerger M."/>
            <person name="Peterson D."/>
            <person name="Chory J."/>
        </authorList>
    </citation>
    <scope>NUCLEOTIDE SEQUENCE [LARGE SCALE GENOMIC DNA]</scope>
</reference>